<name>A0AAV5LMZ7_9ROSI</name>
<dbReference type="AlphaFoldDB" id="A0AAV5LMZ7"/>
<protein>
    <submittedName>
        <fullName evidence="1">Uncharacterized protein</fullName>
    </submittedName>
</protein>
<organism evidence="1 2">
    <name type="scientific">Rubroshorea leprosula</name>
    <dbReference type="NCBI Taxonomy" id="152421"/>
    <lineage>
        <taxon>Eukaryota</taxon>
        <taxon>Viridiplantae</taxon>
        <taxon>Streptophyta</taxon>
        <taxon>Embryophyta</taxon>
        <taxon>Tracheophyta</taxon>
        <taxon>Spermatophyta</taxon>
        <taxon>Magnoliopsida</taxon>
        <taxon>eudicotyledons</taxon>
        <taxon>Gunneridae</taxon>
        <taxon>Pentapetalae</taxon>
        <taxon>rosids</taxon>
        <taxon>malvids</taxon>
        <taxon>Malvales</taxon>
        <taxon>Dipterocarpaceae</taxon>
        <taxon>Rubroshorea</taxon>
    </lineage>
</organism>
<reference evidence="1 2" key="1">
    <citation type="journal article" date="2021" name="Commun. Biol.">
        <title>The genome of Shorea leprosula (Dipterocarpaceae) highlights the ecological relevance of drought in aseasonal tropical rainforests.</title>
        <authorList>
            <person name="Ng K.K.S."/>
            <person name="Kobayashi M.J."/>
            <person name="Fawcett J.A."/>
            <person name="Hatakeyama M."/>
            <person name="Paape T."/>
            <person name="Ng C.H."/>
            <person name="Ang C.C."/>
            <person name="Tnah L.H."/>
            <person name="Lee C.T."/>
            <person name="Nishiyama T."/>
            <person name="Sese J."/>
            <person name="O'Brien M.J."/>
            <person name="Copetti D."/>
            <person name="Mohd Noor M.I."/>
            <person name="Ong R.C."/>
            <person name="Putra M."/>
            <person name="Sireger I.Z."/>
            <person name="Indrioko S."/>
            <person name="Kosugi Y."/>
            <person name="Izuno A."/>
            <person name="Isagi Y."/>
            <person name="Lee S.L."/>
            <person name="Shimizu K.K."/>
        </authorList>
    </citation>
    <scope>NUCLEOTIDE SEQUENCE [LARGE SCALE GENOMIC DNA]</scope>
    <source>
        <strain evidence="1">214</strain>
    </source>
</reference>
<comment type="caution">
    <text evidence="1">The sequence shown here is derived from an EMBL/GenBank/DDBJ whole genome shotgun (WGS) entry which is preliminary data.</text>
</comment>
<dbReference type="Proteomes" id="UP001054252">
    <property type="component" value="Unassembled WGS sequence"/>
</dbReference>
<keyword evidence="2" id="KW-1185">Reference proteome</keyword>
<evidence type="ECO:0000313" key="1">
    <source>
        <dbReference type="EMBL" id="GKV38785.1"/>
    </source>
</evidence>
<sequence>MLKSAIIRATSYGVRVKPEFEVDFPYLSEVDPEGARTEGTSLNPTELIVLQSNRGSWMSGAASDVRGCASQAASEYTTSD</sequence>
<accession>A0AAV5LMZ7</accession>
<proteinExistence type="predicted"/>
<gene>
    <name evidence="1" type="ORF">SLEP1_g46658</name>
</gene>
<dbReference type="EMBL" id="BPVZ01000130">
    <property type="protein sequence ID" value="GKV38785.1"/>
    <property type="molecule type" value="Genomic_DNA"/>
</dbReference>
<evidence type="ECO:0000313" key="2">
    <source>
        <dbReference type="Proteomes" id="UP001054252"/>
    </source>
</evidence>